<dbReference type="EMBL" id="AMZO01000033">
    <property type="protein sequence ID" value="ELR63974.1"/>
    <property type="molecule type" value="Genomic_DNA"/>
</dbReference>
<gene>
    <name evidence="1" type="ORF">C942_03053</name>
</gene>
<dbReference type="PATRIC" id="fig|1056511.3.peg.3977"/>
<dbReference type="AlphaFoldDB" id="L8J8U2"/>
<accession>L8J8U2</accession>
<dbReference type="Proteomes" id="UP000011134">
    <property type="component" value="Unassembled WGS sequence"/>
</dbReference>
<name>L8J8U2_9GAMM</name>
<evidence type="ECO:0000313" key="1">
    <source>
        <dbReference type="EMBL" id="ELR63974.1"/>
    </source>
</evidence>
<protein>
    <submittedName>
        <fullName evidence="1">Uncharacterized protein</fullName>
    </submittedName>
</protein>
<sequence length="40" mass="4596">MSLKLVSQPVAKWLIFEIGKKRYEKQGAYTEVTKEGVARI</sequence>
<keyword evidence="2" id="KW-1185">Reference proteome</keyword>
<reference evidence="1 2" key="1">
    <citation type="submission" date="2012-12" db="EMBL/GenBank/DDBJ databases">
        <title>Genome Assembly of Photobacterium sp. AK15.</title>
        <authorList>
            <person name="Khatri I."/>
            <person name="Vaidya B."/>
            <person name="Srinivas T.N.R."/>
            <person name="Subramanian S."/>
            <person name="Pinnaka A."/>
        </authorList>
    </citation>
    <scope>NUCLEOTIDE SEQUENCE [LARGE SCALE GENOMIC DNA]</scope>
    <source>
        <strain evidence="1 2">AK15</strain>
    </source>
</reference>
<evidence type="ECO:0000313" key="2">
    <source>
        <dbReference type="Proteomes" id="UP000011134"/>
    </source>
</evidence>
<proteinExistence type="predicted"/>
<organism evidence="1 2">
    <name type="scientific">Photobacterium marinum</name>
    <dbReference type="NCBI Taxonomy" id="1056511"/>
    <lineage>
        <taxon>Bacteria</taxon>
        <taxon>Pseudomonadati</taxon>
        <taxon>Pseudomonadota</taxon>
        <taxon>Gammaproteobacteria</taxon>
        <taxon>Vibrionales</taxon>
        <taxon>Vibrionaceae</taxon>
        <taxon>Photobacterium</taxon>
    </lineage>
</organism>
<comment type="caution">
    <text evidence="1">The sequence shown here is derived from an EMBL/GenBank/DDBJ whole genome shotgun (WGS) entry which is preliminary data.</text>
</comment>